<dbReference type="AlphaFoldDB" id="A0A2U8FBQ0"/>
<accession>A0A2U8FBQ0</accession>
<name>A0A2U8FBQ0_9HELI</name>
<evidence type="ECO:0000313" key="3">
    <source>
        <dbReference type="Proteomes" id="UP000244890"/>
    </source>
</evidence>
<gene>
    <name evidence="2" type="ORF">CDV25_01365</name>
</gene>
<keyword evidence="1" id="KW-1133">Transmembrane helix</keyword>
<dbReference type="Proteomes" id="UP000244890">
    <property type="component" value="Chromosome"/>
</dbReference>
<dbReference type="OrthoDB" id="5324474at2"/>
<dbReference type="EMBL" id="CP021886">
    <property type="protein sequence ID" value="AWI33556.1"/>
    <property type="molecule type" value="Genomic_DNA"/>
</dbReference>
<evidence type="ECO:0000313" key="2">
    <source>
        <dbReference type="EMBL" id="AWI33556.1"/>
    </source>
</evidence>
<feature type="transmembrane region" description="Helical" evidence="1">
    <location>
        <begin position="6"/>
        <end position="29"/>
    </location>
</feature>
<reference evidence="2 3" key="1">
    <citation type="submission" date="2017-06" db="EMBL/GenBank/DDBJ databases">
        <title>Complete genome of Helicobacter apodemus.</title>
        <authorList>
            <person name="Cho S."/>
        </authorList>
    </citation>
    <scope>NUCLEOTIDE SEQUENCE [LARGE SCALE GENOMIC DNA]</scope>
    <source>
        <strain evidence="3">SNUVETPUB-15-01</strain>
    </source>
</reference>
<protein>
    <submittedName>
        <fullName evidence="2">Uncharacterized protein</fullName>
    </submittedName>
</protein>
<organism evidence="2 3">
    <name type="scientific">Helicobacter apodemus</name>
    <dbReference type="NCBI Taxonomy" id="135569"/>
    <lineage>
        <taxon>Bacteria</taxon>
        <taxon>Pseudomonadati</taxon>
        <taxon>Campylobacterota</taxon>
        <taxon>Epsilonproteobacteria</taxon>
        <taxon>Campylobacterales</taxon>
        <taxon>Helicobacteraceae</taxon>
        <taxon>Helicobacter</taxon>
    </lineage>
</organism>
<sequence length="232" mass="27023">MDSSIWIGLIGVCGTLAGAFFGAWLNPYMQEKKEIKRLKTILKEASLLDKFIIFNAYKNVYLPLNGMIIFPSPQLDLKTQQLINLFNEDVDILYLNIKRLADEGILFIQDKEYWGYRLVLSSKFSFLINQDKEIQRKLLEGNKSYIKEMIYPLYELIMQSDAIFKLLQQNQPQIYQQPKTIAIPTTTLANINIFMHNIYVFNILGDLSYLNPASPTAYLNFPKREFHPKYEG</sequence>
<proteinExistence type="predicted"/>
<dbReference type="RefSeq" id="WP_108910452.1">
    <property type="nucleotide sequence ID" value="NZ_CP021886.1"/>
</dbReference>
<keyword evidence="1" id="KW-0812">Transmembrane</keyword>
<evidence type="ECO:0000256" key="1">
    <source>
        <dbReference type="SAM" id="Phobius"/>
    </source>
</evidence>
<dbReference type="KEGG" id="had:CDV25_01365"/>
<keyword evidence="1" id="KW-0472">Membrane</keyword>